<gene>
    <name evidence="2" type="ORF">HRI_000009700</name>
</gene>
<proteinExistence type="predicted"/>
<evidence type="ECO:0000256" key="1">
    <source>
        <dbReference type="SAM" id="MobiDB-lite"/>
    </source>
</evidence>
<comment type="caution">
    <text evidence="2">The sequence shown here is derived from an EMBL/GenBank/DDBJ whole genome shotgun (WGS) entry which is preliminary data.</text>
</comment>
<evidence type="ECO:0000313" key="3">
    <source>
        <dbReference type="Proteomes" id="UP001165190"/>
    </source>
</evidence>
<accession>A0A9W7GR59</accession>
<organism evidence="2 3">
    <name type="scientific">Hibiscus trionum</name>
    <name type="common">Flower of an hour</name>
    <dbReference type="NCBI Taxonomy" id="183268"/>
    <lineage>
        <taxon>Eukaryota</taxon>
        <taxon>Viridiplantae</taxon>
        <taxon>Streptophyta</taxon>
        <taxon>Embryophyta</taxon>
        <taxon>Tracheophyta</taxon>
        <taxon>Spermatophyta</taxon>
        <taxon>Magnoliopsida</taxon>
        <taxon>eudicotyledons</taxon>
        <taxon>Gunneridae</taxon>
        <taxon>Pentapetalae</taxon>
        <taxon>rosids</taxon>
        <taxon>malvids</taxon>
        <taxon>Malvales</taxon>
        <taxon>Malvaceae</taxon>
        <taxon>Malvoideae</taxon>
        <taxon>Hibiscus</taxon>
    </lineage>
</organism>
<evidence type="ECO:0000313" key="2">
    <source>
        <dbReference type="EMBL" id="GMI63404.1"/>
    </source>
</evidence>
<dbReference type="AlphaFoldDB" id="A0A9W7GR59"/>
<dbReference type="Proteomes" id="UP001165190">
    <property type="component" value="Unassembled WGS sequence"/>
</dbReference>
<protein>
    <submittedName>
        <fullName evidence="2">Uncharacterized protein</fullName>
    </submittedName>
</protein>
<keyword evidence="3" id="KW-1185">Reference proteome</keyword>
<dbReference type="EMBL" id="BSYR01000001">
    <property type="protein sequence ID" value="GMI63404.1"/>
    <property type="molecule type" value="Genomic_DNA"/>
</dbReference>
<sequence>MEPRPEWQLETNRLRVDLNGVKERLEQSLDNKMKGMKASLMADLQKLLEIALGKRSFDEENNNRQASVLGAPPELQTSKLGMGINGGKIKHLMSRTLPTNP</sequence>
<feature type="region of interest" description="Disordered" evidence="1">
    <location>
        <begin position="63"/>
        <end position="101"/>
    </location>
</feature>
<name>A0A9W7GR59_HIBTR</name>
<reference evidence="2" key="1">
    <citation type="submission" date="2023-05" db="EMBL/GenBank/DDBJ databases">
        <title>Genome and transcriptome analyses reveal genes involved in the formation of fine ridges on petal epidermal cells in Hibiscus trionum.</title>
        <authorList>
            <person name="Koshimizu S."/>
            <person name="Masuda S."/>
            <person name="Ishii T."/>
            <person name="Shirasu K."/>
            <person name="Hoshino A."/>
            <person name="Arita M."/>
        </authorList>
    </citation>
    <scope>NUCLEOTIDE SEQUENCE</scope>
    <source>
        <strain evidence="2">Hamamatsu line</strain>
    </source>
</reference>